<protein>
    <submittedName>
        <fullName evidence="1">Uncharacterized protein</fullName>
    </submittedName>
</protein>
<dbReference type="Proteomes" id="UP000248423">
    <property type="component" value="Unassembled WGS sequence"/>
</dbReference>
<gene>
    <name evidence="1" type="ORF">BO78DRAFT_75774</name>
</gene>
<evidence type="ECO:0000313" key="1">
    <source>
        <dbReference type="EMBL" id="PYI08390.1"/>
    </source>
</evidence>
<dbReference type="AlphaFoldDB" id="A0A319EFR0"/>
<keyword evidence="2" id="KW-1185">Reference proteome</keyword>
<accession>A0A319EFR0</accession>
<dbReference type="EMBL" id="KZ826335">
    <property type="protein sequence ID" value="PYI08390.1"/>
    <property type="molecule type" value="Genomic_DNA"/>
</dbReference>
<evidence type="ECO:0000313" key="2">
    <source>
        <dbReference type="Proteomes" id="UP000248423"/>
    </source>
</evidence>
<sequence length="123" mass="13627">MSFCFFRLCSAGLTSSGGFISFRATSSRGHVNNNHHHHHRHQLEQHPCEPPALGFCEKHLLFNIQTNAIDGAITSHGCSLAVSWFPPKLKLGLTGDVESFKHTNNSNNLQNQLLDGFDMQTSP</sequence>
<proteinExistence type="predicted"/>
<reference evidence="1 2" key="1">
    <citation type="submission" date="2018-02" db="EMBL/GenBank/DDBJ databases">
        <title>The genomes of Aspergillus section Nigri reveals drivers in fungal speciation.</title>
        <authorList>
            <consortium name="DOE Joint Genome Institute"/>
            <person name="Vesth T.C."/>
            <person name="Nybo J."/>
            <person name="Theobald S."/>
            <person name="Brandl J."/>
            <person name="Frisvad J.C."/>
            <person name="Nielsen K.F."/>
            <person name="Lyhne E.K."/>
            <person name="Kogle M.E."/>
            <person name="Kuo A."/>
            <person name="Riley R."/>
            <person name="Clum A."/>
            <person name="Nolan M."/>
            <person name="Lipzen A."/>
            <person name="Salamov A."/>
            <person name="Henrissat B."/>
            <person name="Wiebenga A."/>
            <person name="De vries R.P."/>
            <person name="Grigoriev I.V."/>
            <person name="Mortensen U.H."/>
            <person name="Andersen M.R."/>
            <person name="Baker S.E."/>
        </authorList>
    </citation>
    <scope>NUCLEOTIDE SEQUENCE [LARGE SCALE GENOMIC DNA]</scope>
    <source>
        <strain evidence="1 2">CBS 121057</strain>
    </source>
</reference>
<name>A0A319EFR0_ASPSB</name>
<dbReference type="VEuPathDB" id="FungiDB:BO78DRAFT_75774"/>
<organism evidence="1 2">
    <name type="scientific">Aspergillus sclerotiicarbonarius (strain CBS 121057 / IBT 28362)</name>
    <dbReference type="NCBI Taxonomy" id="1448318"/>
    <lineage>
        <taxon>Eukaryota</taxon>
        <taxon>Fungi</taxon>
        <taxon>Dikarya</taxon>
        <taxon>Ascomycota</taxon>
        <taxon>Pezizomycotina</taxon>
        <taxon>Eurotiomycetes</taxon>
        <taxon>Eurotiomycetidae</taxon>
        <taxon>Eurotiales</taxon>
        <taxon>Aspergillaceae</taxon>
        <taxon>Aspergillus</taxon>
        <taxon>Aspergillus subgen. Circumdati</taxon>
    </lineage>
</organism>